<dbReference type="Pfam" id="PF13538">
    <property type="entry name" value="UvrD_C_2"/>
    <property type="match status" value="1"/>
</dbReference>
<comment type="similarity">
    <text evidence="11">Belongs to the RecD family.</text>
</comment>
<protein>
    <recommendedName>
        <fullName evidence="11">RecBCD enzyme subunit RecD</fullName>
        <ecNumber evidence="11">5.6.2.3</ecNumber>
    </recommendedName>
    <alternativeName>
        <fullName evidence="11">DNA 5'-3' helicase subunit RecD</fullName>
    </alternativeName>
    <alternativeName>
        <fullName evidence="11">Exonuclease V subunit RecD</fullName>
        <shortName evidence="11">ExoV subunit RecD</shortName>
    </alternativeName>
    <alternativeName>
        <fullName evidence="11">Helicase/nuclease RecBCD subunit RecD</fullName>
    </alternativeName>
</protein>
<dbReference type="RefSeq" id="WP_112156945.1">
    <property type="nucleotide sequence ID" value="NZ_QKRX01000001.1"/>
</dbReference>
<dbReference type="InterPro" id="IPR050534">
    <property type="entry name" value="Coronavir_polyprotein_1ab"/>
</dbReference>
<dbReference type="Proteomes" id="UP000250744">
    <property type="component" value="Unassembled WGS sequence"/>
</dbReference>
<dbReference type="GO" id="GO:0016887">
    <property type="term" value="F:ATP hydrolysis activity"/>
    <property type="evidence" value="ECO:0007669"/>
    <property type="project" value="RHEA"/>
</dbReference>
<dbReference type="SMART" id="SM00382">
    <property type="entry name" value="AAA"/>
    <property type="match status" value="1"/>
</dbReference>
<dbReference type="EC" id="5.6.2.3" evidence="11"/>
<keyword evidence="1 11" id="KW-0540">Nuclease</keyword>
<evidence type="ECO:0000313" key="13">
    <source>
        <dbReference type="EMBL" id="RAU19822.1"/>
    </source>
</evidence>
<keyword evidence="9 11" id="KW-0234">DNA repair</keyword>
<evidence type="ECO:0000256" key="4">
    <source>
        <dbReference type="ARBA" id="ARBA00022801"/>
    </source>
</evidence>
<evidence type="ECO:0000256" key="5">
    <source>
        <dbReference type="ARBA" id="ARBA00022806"/>
    </source>
</evidence>
<keyword evidence="4 11" id="KW-0378">Hydrolase</keyword>
<name>A0A364NS15_9GAMM</name>
<keyword evidence="3 11" id="KW-0227">DNA damage</keyword>
<gene>
    <name evidence="11 13" type="primary">recD</name>
    <name evidence="13" type="ORF">DN062_01715</name>
</gene>
<dbReference type="InterPro" id="IPR041851">
    <property type="entry name" value="RecD_N_sf"/>
</dbReference>
<dbReference type="InterPro" id="IPR049550">
    <property type="entry name" value="RecD_N"/>
</dbReference>
<comment type="function">
    <text evidence="11">A helicase/nuclease that prepares dsDNA breaks (DSB) for recombinational DNA repair. Binds to DSBs and unwinds DNA via a highly rapid and processive ATP-dependent bidirectional helicase activity. Unwinds dsDNA until it encounters a Chi (crossover hotspot instigator) sequence from the 3' direction. Cuts ssDNA a few nucleotides 3' to the Chi site. The properties and activities of the enzyme are changed at Chi. The Chi-altered holoenzyme produces a long 3'-ssDNA overhang and facilitates RecA-binding to the ssDNA for homologous DNA recombination and repair. Holoenzyme degrades any linearized DNA that is unable to undergo homologous recombination. In the holoenzyme this subunit has ssDNA-dependent ATPase and 5'-3' helicase activity. When added to pre-assembled RecBC greatly stimulates nuclease activity and augments holoenzyme processivity. Negatively regulates the RecA-loading ability of RecBCD.</text>
</comment>
<keyword evidence="8 11" id="KW-0238">DNA-binding</keyword>
<dbReference type="InterPro" id="IPR003593">
    <property type="entry name" value="AAA+_ATPase"/>
</dbReference>
<keyword evidence="2 11" id="KW-0547">Nucleotide-binding</keyword>
<dbReference type="GO" id="GO:0008854">
    <property type="term" value="F:exodeoxyribonuclease V activity"/>
    <property type="evidence" value="ECO:0007669"/>
    <property type="project" value="InterPro"/>
</dbReference>
<organism evidence="13 14">
    <name type="scientific">Nitrincola tibetensis</name>
    <dbReference type="NCBI Taxonomy" id="2219697"/>
    <lineage>
        <taxon>Bacteria</taxon>
        <taxon>Pseudomonadati</taxon>
        <taxon>Pseudomonadota</taxon>
        <taxon>Gammaproteobacteria</taxon>
        <taxon>Oceanospirillales</taxon>
        <taxon>Oceanospirillaceae</taxon>
        <taxon>Nitrincola</taxon>
    </lineage>
</organism>
<keyword evidence="7 11" id="KW-0067">ATP-binding</keyword>
<accession>A0A364NS15</accession>
<evidence type="ECO:0000256" key="9">
    <source>
        <dbReference type="ARBA" id="ARBA00023204"/>
    </source>
</evidence>
<dbReference type="Gene3D" id="3.40.50.300">
    <property type="entry name" value="P-loop containing nucleotide triphosphate hydrolases"/>
    <property type="match status" value="3"/>
</dbReference>
<comment type="catalytic activity">
    <reaction evidence="11">
        <text>ATP + H2O = ADP + phosphate + H(+)</text>
        <dbReference type="Rhea" id="RHEA:13065"/>
        <dbReference type="ChEBI" id="CHEBI:15377"/>
        <dbReference type="ChEBI" id="CHEBI:15378"/>
        <dbReference type="ChEBI" id="CHEBI:30616"/>
        <dbReference type="ChEBI" id="CHEBI:43474"/>
        <dbReference type="ChEBI" id="CHEBI:456216"/>
        <dbReference type="EC" id="5.6.2.3"/>
    </reaction>
</comment>
<dbReference type="NCBIfam" id="TIGR01447">
    <property type="entry name" value="recD"/>
    <property type="match status" value="1"/>
</dbReference>
<dbReference type="GO" id="GO:0043139">
    <property type="term" value="F:5'-3' DNA helicase activity"/>
    <property type="evidence" value="ECO:0007669"/>
    <property type="project" value="UniProtKB-UniRule"/>
</dbReference>
<comment type="miscellaneous">
    <text evidence="11">In the RecBCD complex, RecB has a slow 3'-5' helicase, an exonuclease activity and loads RecA onto ssDNA, RecD has a fast 5'-3' helicase activity, while RecC stimulates the ATPase and processivity of the RecB helicase and contributes to recognition of the Chi site.</text>
</comment>
<evidence type="ECO:0000256" key="8">
    <source>
        <dbReference type="ARBA" id="ARBA00023125"/>
    </source>
</evidence>
<dbReference type="Gene3D" id="1.10.10.1020">
    <property type="entry name" value="RecBCD complex, subunit RecD, N-terminal domain"/>
    <property type="match status" value="1"/>
</dbReference>
<dbReference type="InterPro" id="IPR006344">
    <property type="entry name" value="RecD"/>
</dbReference>
<comment type="caution">
    <text evidence="13">The sequence shown here is derived from an EMBL/GenBank/DDBJ whole genome shotgun (WGS) entry which is preliminary data.</text>
</comment>
<keyword evidence="14" id="KW-1185">Reference proteome</keyword>
<sequence length="668" mass="73999">MKSADLLQDSTHLMQLLESWADAGWLRWLDVEVARFFHEITEDASPLLILAIALTSHQNGRGHVCFDLKHALDAPESALLLPPENAQSTPQYLPQTLFAHISLAQWFAALQHPSLVSQGPGNSPLVLGGTEERPLLYLRRFWQHEQSIKQAIESRLSTQYDLPTTLLSESLNRLFPNAGIKPDWQKIACALAARQAFSIITGGPGTGKTTTVVKLLALLQQVSLTQQGRPLSIRLAAPTGKAAARLNASIASQVKGLDLSSFENEAQIRKDIPTEVTTLHRLLGPLRNSRFFRHHRGNPLRVDLVVVDEASMIDVELMAQLLDALPADARLILLGDKDQLASVEAGAVLGNLCHRAEAGHYTPDTQAWLANVTQQPLPDAFLDLNGTTKDQAIIMLRHSYRFGETSGIGHLARRVNQLEQQDSSPPIYSLFDRFSDIQRILLSSTPTPALDQLLCDPASGYGAYLNTLHATPIEQLTSASARDHWALSILEQHSQFQLLCALRKGEQGVEAMNRYIEQLLIKKGLIKEVGAWYAGRPIMITQNDYSLNLMNGDIGVTLPYPYQNDDGHPRIGLRVAFLSGDGSQQIRWILPSRLQAHETVFAMTVHKSQGSEFTHTALMLPAYDNPILTRELIYTGITRAKRQFTLIDTSNQILNNAVKARVYRVSGL</sequence>
<evidence type="ECO:0000256" key="2">
    <source>
        <dbReference type="ARBA" id="ARBA00022741"/>
    </source>
</evidence>
<keyword evidence="6 11" id="KW-0269">Exonuclease</keyword>
<dbReference type="GO" id="GO:0003677">
    <property type="term" value="F:DNA binding"/>
    <property type="evidence" value="ECO:0007669"/>
    <property type="project" value="UniProtKB-UniRule"/>
</dbReference>
<dbReference type="PANTHER" id="PTHR43788">
    <property type="entry name" value="DNA2/NAM7 HELICASE FAMILY MEMBER"/>
    <property type="match status" value="1"/>
</dbReference>
<feature type="domain" description="AAA+ ATPase" evidence="12">
    <location>
        <begin position="194"/>
        <end position="422"/>
    </location>
</feature>
<dbReference type="GO" id="GO:0000724">
    <property type="term" value="P:double-strand break repair via homologous recombination"/>
    <property type="evidence" value="ECO:0007669"/>
    <property type="project" value="UniProtKB-UniRule"/>
</dbReference>
<evidence type="ECO:0000256" key="10">
    <source>
        <dbReference type="ARBA" id="ARBA00023235"/>
    </source>
</evidence>
<dbReference type="SUPFAM" id="SSF52540">
    <property type="entry name" value="P-loop containing nucleoside triphosphate hydrolases"/>
    <property type="match status" value="1"/>
</dbReference>
<dbReference type="PANTHER" id="PTHR43788:SF6">
    <property type="entry name" value="DNA HELICASE B"/>
    <property type="match status" value="1"/>
</dbReference>
<dbReference type="HAMAP" id="MF_01487">
    <property type="entry name" value="RecD"/>
    <property type="match status" value="1"/>
</dbReference>
<evidence type="ECO:0000256" key="6">
    <source>
        <dbReference type="ARBA" id="ARBA00022839"/>
    </source>
</evidence>
<dbReference type="GO" id="GO:0017116">
    <property type="term" value="F:single-stranded DNA helicase activity"/>
    <property type="evidence" value="ECO:0007669"/>
    <property type="project" value="TreeGrafter"/>
</dbReference>
<evidence type="ECO:0000259" key="12">
    <source>
        <dbReference type="SMART" id="SM00382"/>
    </source>
</evidence>
<proteinExistence type="inferred from homology"/>
<dbReference type="Pfam" id="PF13245">
    <property type="entry name" value="AAA_19"/>
    <property type="match status" value="1"/>
</dbReference>
<feature type="binding site" evidence="11">
    <location>
        <begin position="202"/>
        <end position="209"/>
    </location>
    <ligand>
        <name>ATP</name>
        <dbReference type="ChEBI" id="CHEBI:30616"/>
    </ligand>
</feature>
<evidence type="ECO:0000256" key="11">
    <source>
        <dbReference type="HAMAP-Rule" id="MF_01487"/>
    </source>
</evidence>
<evidence type="ECO:0000256" key="7">
    <source>
        <dbReference type="ARBA" id="ARBA00022840"/>
    </source>
</evidence>
<evidence type="ECO:0000256" key="3">
    <source>
        <dbReference type="ARBA" id="ARBA00022763"/>
    </source>
</evidence>
<dbReference type="EMBL" id="QKRX01000001">
    <property type="protein sequence ID" value="RAU19822.1"/>
    <property type="molecule type" value="Genomic_DNA"/>
</dbReference>
<dbReference type="CDD" id="cd18809">
    <property type="entry name" value="SF1_C_RecD"/>
    <property type="match status" value="1"/>
</dbReference>
<reference evidence="13 14" key="1">
    <citation type="submission" date="2018-06" db="EMBL/GenBank/DDBJ databases">
        <title>Nitrincola tibetense sp. nov., isolated from Lake XuguoCo on Tibetan Plateau.</title>
        <authorList>
            <person name="Xing P."/>
        </authorList>
    </citation>
    <scope>NUCLEOTIDE SEQUENCE [LARGE SCALE GENOMIC DNA]</scope>
    <source>
        <strain evidence="14">xg18</strain>
    </source>
</reference>
<dbReference type="AlphaFoldDB" id="A0A364NS15"/>
<comment type="subunit">
    <text evidence="11">Heterotrimer of RecB, RecC and RecD. All subunits contribute to DNA-binding.</text>
</comment>
<evidence type="ECO:0000313" key="14">
    <source>
        <dbReference type="Proteomes" id="UP000250744"/>
    </source>
</evidence>
<dbReference type="InterPro" id="IPR027785">
    <property type="entry name" value="UvrD-like_helicase_C"/>
</dbReference>
<dbReference type="OrthoDB" id="9803432at2"/>
<keyword evidence="10 11" id="KW-0413">Isomerase</keyword>
<keyword evidence="5 11" id="KW-0347">Helicase</keyword>
<dbReference type="InterPro" id="IPR027417">
    <property type="entry name" value="P-loop_NTPase"/>
</dbReference>
<dbReference type="CDD" id="cd17933">
    <property type="entry name" value="DEXSc_RecD-like"/>
    <property type="match status" value="1"/>
</dbReference>
<dbReference type="GO" id="GO:0005524">
    <property type="term" value="F:ATP binding"/>
    <property type="evidence" value="ECO:0007669"/>
    <property type="project" value="UniProtKB-UniRule"/>
</dbReference>
<dbReference type="Pfam" id="PF21185">
    <property type="entry name" value="RecD_N"/>
    <property type="match status" value="1"/>
</dbReference>
<evidence type="ECO:0000256" key="1">
    <source>
        <dbReference type="ARBA" id="ARBA00022722"/>
    </source>
</evidence>
<dbReference type="GO" id="GO:0009338">
    <property type="term" value="C:exodeoxyribonuclease V complex"/>
    <property type="evidence" value="ECO:0007669"/>
    <property type="project" value="InterPro"/>
</dbReference>